<dbReference type="STRING" id="927665.HMPREF1535_01662"/>
<dbReference type="Proteomes" id="UP000033047">
    <property type="component" value="Unassembled WGS sequence"/>
</dbReference>
<protein>
    <recommendedName>
        <fullName evidence="2">SusE outer membrane protein domain-containing protein</fullName>
    </recommendedName>
</protein>
<comment type="caution">
    <text evidence="3">The sequence shown here is derived from an EMBL/GenBank/DDBJ whole genome shotgun (WGS) entry which is preliminary data.</text>
</comment>
<evidence type="ECO:0000313" key="3">
    <source>
        <dbReference type="EMBL" id="KKB57010.1"/>
    </source>
</evidence>
<keyword evidence="1" id="KW-0732">Signal</keyword>
<dbReference type="InterPro" id="IPR025970">
    <property type="entry name" value="SusE"/>
</dbReference>
<name>A0A0F5JHF0_9BACT</name>
<organism evidence="3 4">
    <name type="scientific">Parabacteroides goldsteinii DSM 19448 = WAL 12034</name>
    <dbReference type="NCBI Taxonomy" id="927665"/>
    <lineage>
        <taxon>Bacteria</taxon>
        <taxon>Pseudomonadati</taxon>
        <taxon>Bacteroidota</taxon>
        <taxon>Bacteroidia</taxon>
        <taxon>Bacteroidales</taxon>
        <taxon>Tannerellaceae</taxon>
        <taxon>Parabacteroides</taxon>
    </lineage>
</organism>
<dbReference type="Pfam" id="PF14292">
    <property type="entry name" value="SusE"/>
    <property type="match status" value="1"/>
</dbReference>
<proteinExistence type="predicted"/>
<dbReference type="PROSITE" id="PS51257">
    <property type="entry name" value="PROKAR_LIPOPROTEIN"/>
    <property type="match status" value="1"/>
</dbReference>
<dbReference type="AlphaFoldDB" id="A0A0F5JHF0"/>
<dbReference type="PATRIC" id="fig|927665.4.peg.1700"/>
<feature type="domain" description="SusE outer membrane protein" evidence="2">
    <location>
        <begin position="36"/>
        <end position="131"/>
    </location>
</feature>
<gene>
    <name evidence="3" type="ORF">HMPREF1535_01662</name>
</gene>
<dbReference type="HOGENOM" id="CLU_061116_0_0_10"/>
<evidence type="ECO:0000313" key="4">
    <source>
        <dbReference type="Proteomes" id="UP000033047"/>
    </source>
</evidence>
<dbReference type="RefSeq" id="WP_046145809.1">
    <property type="nucleotide sequence ID" value="NZ_KQ033912.1"/>
</dbReference>
<evidence type="ECO:0000256" key="1">
    <source>
        <dbReference type="SAM" id="SignalP"/>
    </source>
</evidence>
<dbReference type="EMBL" id="AQHV01000010">
    <property type="protein sequence ID" value="KKB57010.1"/>
    <property type="molecule type" value="Genomic_DNA"/>
</dbReference>
<feature type="signal peptide" evidence="1">
    <location>
        <begin position="1"/>
        <end position="19"/>
    </location>
</feature>
<sequence length="375" mass="41300">MKIISIKYMMLFAFAMVFAACSSDGEVRHLGVTAVKALYEPDNGKAVVLQASASASLYFEWEPSLAEDGGAVLYEVVFDKADGDFSDPVSIVTADNNGGTNHATITHKQLNQIAASAGIGSAEEGTLKWTVYASKGINPVKAEEERTLTLTRLAGFAEVPSQLYITGEATEVGADLENAMIMKKVADGEFEVFMKLTEGKSFKFVSANTGTPTEYSLNGEKLVEGGSTTATKTGIYKYYIDFNAGSFTSKEVTKVKWFLNWSQKEIELDYQGLGVWAISNYTVTGLTDSDNSDDRYKFRMESSDGETEWRAAINNDSKPTGNDEYYYMAEKTNVEQWTNNEVWKSPATDGWSDKAYDVTFSLNTQGEYTHNLVIK</sequence>
<evidence type="ECO:0000259" key="2">
    <source>
        <dbReference type="Pfam" id="PF14292"/>
    </source>
</evidence>
<dbReference type="Gene3D" id="2.60.40.3620">
    <property type="match status" value="1"/>
</dbReference>
<accession>A0A0F5JHF0</accession>
<feature type="chain" id="PRO_5002489976" description="SusE outer membrane protein domain-containing protein" evidence="1">
    <location>
        <begin position="20"/>
        <end position="375"/>
    </location>
</feature>
<reference evidence="3 4" key="1">
    <citation type="submission" date="2013-04" db="EMBL/GenBank/DDBJ databases">
        <title>The Genome Sequence of Parabacteroides goldsteinii DSM 19448.</title>
        <authorList>
            <consortium name="The Broad Institute Genomics Platform"/>
            <person name="Earl A."/>
            <person name="Ward D."/>
            <person name="Feldgarden M."/>
            <person name="Gevers D."/>
            <person name="Martens E."/>
            <person name="Sakamoto M."/>
            <person name="Benno Y."/>
            <person name="Song Y."/>
            <person name="Liu C."/>
            <person name="Lee J."/>
            <person name="Bolanos M."/>
            <person name="Vaisanen M.L."/>
            <person name="Finegold S.M."/>
            <person name="Walker B."/>
            <person name="Young S."/>
            <person name="Zeng Q."/>
            <person name="Gargeya S."/>
            <person name="Fitzgerald M."/>
            <person name="Haas B."/>
            <person name="Abouelleil A."/>
            <person name="Allen A.W."/>
            <person name="Alvarado L."/>
            <person name="Arachchi H.M."/>
            <person name="Berlin A.M."/>
            <person name="Chapman S.B."/>
            <person name="Gainer-Dewar J."/>
            <person name="Goldberg J."/>
            <person name="Griggs A."/>
            <person name="Gujja S."/>
            <person name="Hansen M."/>
            <person name="Howarth C."/>
            <person name="Imamovic A."/>
            <person name="Ireland A."/>
            <person name="Larimer J."/>
            <person name="McCowan C."/>
            <person name="Murphy C."/>
            <person name="Pearson M."/>
            <person name="Poon T.W."/>
            <person name="Priest M."/>
            <person name="Roberts A."/>
            <person name="Saif S."/>
            <person name="Shea T."/>
            <person name="Sisk P."/>
            <person name="Sykes S."/>
            <person name="Wortman J."/>
            <person name="Nusbaum C."/>
            <person name="Birren B."/>
        </authorList>
    </citation>
    <scope>NUCLEOTIDE SEQUENCE [LARGE SCALE GENOMIC DNA]</scope>
    <source>
        <strain evidence="3 4">DSM 19448</strain>
    </source>
</reference>